<feature type="region of interest" description="Domain III" evidence="6">
    <location>
        <begin position="138"/>
        <end position="185"/>
    </location>
</feature>
<dbReference type="InterPro" id="IPR011114">
    <property type="entry name" value="RuvA_C"/>
</dbReference>
<dbReference type="Pfam" id="PF14520">
    <property type="entry name" value="HHH_5"/>
    <property type="match status" value="1"/>
</dbReference>
<feature type="domain" description="Helix-hairpin-helix DNA-binding motif class 1" evidence="7">
    <location>
        <begin position="72"/>
        <end position="91"/>
    </location>
</feature>
<comment type="function">
    <text evidence="6">The RuvA-RuvB-RuvC complex processes Holliday junction (HJ) DNA during genetic recombination and DNA repair, while the RuvA-RuvB complex plays an important role in the rescue of blocked DNA replication forks via replication fork reversal (RFR). RuvA specifically binds to HJ cruciform DNA, conferring on it an open structure. The RuvB hexamer acts as an ATP-dependent pump, pulling dsDNA into and through the RuvAB complex. HJ branch migration allows RuvC to scan DNA until it finds its consensus sequence, where it cleaves and resolves the cruciform DNA.</text>
</comment>
<dbReference type="InterPro" id="IPR003583">
    <property type="entry name" value="Hlx-hairpin-Hlx_DNA-bd_motif"/>
</dbReference>
<dbReference type="Gene3D" id="1.10.8.10">
    <property type="entry name" value="DNA helicase RuvA subunit, C-terminal domain"/>
    <property type="match status" value="1"/>
</dbReference>
<comment type="subunit">
    <text evidence="6">Homotetramer. Forms an RuvA(8)-RuvB(12)-Holliday junction (HJ) complex. HJ DNA is sandwiched between 2 RuvA tetramers; dsDNA enters through RuvA and exits via RuvB. An RuvB hexamer assembles on each DNA strand where it exits the tetramer. Each RuvB hexamer is contacted by two RuvA subunits (via domain III) on 2 adjacent RuvB subunits; this complex drives branch migration. In the full resolvosome a probable DNA-RuvA(4)-RuvB(12)-RuvC(2) complex forms which resolves the HJ.</text>
</comment>
<keyword evidence="2 6" id="KW-0227">DNA damage</keyword>
<dbReference type="SUPFAM" id="SSF47781">
    <property type="entry name" value="RuvA domain 2-like"/>
    <property type="match status" value="1"/>
</dbReference>
<dbReference type="HAMAP" id="MF_00031">
    <property type="entry name" value="DNA_HJ_migration_RuvA"/>
    <property type="match status" value="1"/>
</dbReference>
<dbReference type="Gene3D" id="1.10.150.20">
    <property type="entry name" value="5' to 3' exonuclease, C-terminal subdomain"/>
    <property type="match status" value="1"/>
</dbReference>
<comment type="subcellular location">
    <subcellularLocation>
        <location evidence="6">Cytoplasm</location>
    </subcellularLocation>
</comment>
<keyword evidence="9" id="KW-1185">Reference proteome</keyword>
<dbReference type="CDD" id="cd14332">
    <property type="entry name" value="UBA_RuvA_C"/>
    <property type="match status" value="1"/>
</dbReference>
<dbReference type="InterPro" id="IPR036267">
    <property type="entry name" value="RuvA_C_sf"/>
</dbReference>
<dbReference type="Proteomes" id="UP001232493">
    <property type="component" value="Chromosome"/>
</dbReference>
<evidence type="ECO:0000256" key="4">
    <source>
        <dbReference type="ARBA" id="ARBA00023172"/>
    </source>
</evidence>
<dbReference type="EMBL" id="CP069362">
    <property type="protein sequence ID" value="WGS65280.1"/>
    <property type="molecule type" value="Genomic_DNA"/>
</dbReference>
<protein>
    <recommendedName>
        <fullName evidence="6">Holliday junction branch migration complex subunit RuvA</fullName>
    </recommendedName>
</protein>
<organism evidence="8 9">
    <name type="scientific">Marinitoga aeolica</name>
    <dbReference type="NCBI Taxonomy" id="2809031"/>
    <lineage>
        <taxon>Bacteria</taxon>
        <taxon>Thermotogati</taxon>
        <taxon>Thermotogota</taxon>
        <taxon>Thermotogae</taxon>
        <taxon>Petrotogales</taxon>
        <taxon>Petrotogaceae</taxon>
        <taxon>Marinitoga</taxon>
    </lineage>
</organism>
<name>A0ABY8PRP0_9BACT</name>
<dbReference type="SMART" id="SM00278">
    <property type="entry name" value="HhH1"/>
    <property type="match status" value="2"/>
</dbReference>
<dbReference type="InterPro" id="IPR012340">
    <property type="entry name" value="NA-bd_OB-fold"/>
</dbReference>
<keyword evidence="3 6" id="KW-0238">DNA-binding</keyword>
<dbReference type="NCBIfam" id="TIGR00084">
    <property type="entry name" value="ruvA"/>
    <property type="match status" value="1"/>
</dbReference>
<dbReference type="InterPro" id="IPR010994">
    <property type="entry name" value="RuvA_2-like"/>
</dbReference>
<dbReference type="Gene3D" id="2.40.50.140">
    <property type="entry name" value="Nucleic acid-binding proteins"/>
    <property type="match status" value="1"/>
</dbReference>
<evidence type="ECO:0000256" key="5">
    <source>
        <dbReference type="ARBA" id="ARBA00023204"/>
    </source>
</evidence>
<evidence type="ECO:0000256" key="1">
    <source>
        <dbReference type="ARBA" id="ARBA00022490"/>
    </source>
</evidence>
<comment type="domain">
    <text evidence="6">Has three domains with a flexible linker between the domains II and III and assumes an 'L' shape. Domain III is highly mobile and contacts RuvB.</text>
</comment>
<proteinExistence type="inferred from homology"/>
<keyword evidence="4 6" id="KW-0233">DNA recombination</keyword>
<dbReference type="RefSeq" id="WP_280999633.1">
    <property type="nucleotide sequence ID" value="NZ_CP069362.1"/>
</dbReference>
<sequence>MIRKIKGIINKLDSSEIIIQTGNFFFESIPTYRILKNCKENEEYTFESFLDVNERNISLYLFYDDLERSIFINLKKVSKLGAKSALRILQNADAESIATMISANDISGLSKLPGVGKKTAERIANELKNKFDSFISSSNNNKLNDALDALESLGFDRNKIYKVLKNMDIENIPLENIITQALKKL</sequence>
<dbReference type="Pfam" id="PF07499">
    <property type="entry name" value="RuvA_C"/>
    <property type="match status" value="1"/>
</dbReference>
<gene>
    <name evidence="6" type="primary">ruvA</name>
    <name evidence="8" type="ORF">JRV97_01620</name>
</gene>
<dbReference type="SUPFAM" id="SSF46929">
    <property type="entry name" value="DNA helicase RuvA subunit, C-terminal domain"/>
    <property type="match status" value="1"/>
</dbReference>
<evidence type="ECO:0000256" key="6">
    <source>
        <dbReference type="HAMAP-Rule" id="MF_00031"/>
    </source>
</evidence>
<comment type="caution">
    <text evidence="6">Lacks conserved residue(s) required for the propagation of feature annotation.</text>
</comment>
<evidence type="ECO:0000313" key="8">
    <source>
        <dbReference type="EMBL" id="WGS65280.1"/>
    </source>
</evidence>
<evidence type="ECO:0000256" key="3">
    <source>
        <dbReference type="ARBA" id="ARBA00023125"/>
    </source>
</evidence>
<feature type="domain" description="Helix-hairpin-helix DNA-binding motif class 1" evidence="7">
    <location>
        <begin position="107"/>
        <end position="126"/>
    </location>
</feature>
<dbReference type="InterPro" id="IPR000085">
    <property type="entry name" value="RuvA"/>
</dbReference>
<evidence type="ECO:0000313" key="9">
    <source>
        <dbReference type="Proteomes" id="UP001232493"/>
    </source>
</evidence>
<reference evidence="8 9" key="1">
    <citation type="submission" date="2021-02" db="EMBL/GenBank/DDBJ databases">
        <title>Characterization of Marinitoga sp. nov. str. BP5-C20A.</title>
        <authorList>
            <person name="Erauso G."/>
            <person name="Postec A."/>
        </authorList>
    </citation>
    <scope>NUCLEOTIDE SEQUENCE [LARGE SCALE GENOMIC DNA]</scope>
    <source>
        <strain evidence="8 9">BP5-C20A</strain>
    </source>
</reference>
<accession>A0ABY8PRP0</accession>
<keyword evidence="1 6" id="KW-0963">Cytoplasm</keyword>
<comment type="similarity">
    <text evidence="6">Belongs to the RuvA family.</text>
</comment>
<evidence type="ECO:0000259" key="7">
    <source>
        <dbReference type="SMART" id="SM00278"/>
    </source>
</evidence>
<evidence type="ECO:0000256" key="2">
    <source>
        <dbReference type="ARBA" id="ARBA00022763"/>
    </source>
</evidence>
<keyword evidence="5 6" id="KW-0234">DNA repair</keyword>